<dbReference type="Gene3D" id="3.40.250.10">
    <property type="entry name" value="Rhodanese-like domain"/>
    <property type="match status" value="1"/>
</dbReference>
<dbReference type="InterPro" id="IPR036873">
    <property type="entry name" value="Rhodanese-like_dom_sf"/>
</dbReference>
<dbReference type="STRING" id="1265350.IX46_00270"/>
<organism evidence="3 4">
    <name type="scientific">Buchnera aphidicola</name>
    <name type="common">Aphis glycines</name>
    <dbReference type="NCBI Taxonomy" id="1265350"/>
    <lineage>
        <taxon>Bacteria</taxon>
        <taxon>Pseudomonadati</taxon>
        <taxon>Pseudomonadota</taxon>
        <taxon>Gammaproteobacteria</taxon>
        <taxon>Enterobacterales</taxon>
        <taxon>Erwiniaceae</taxon>
        <taxon>Buchnera</taxon>
    </lineage>
</organism>
<dbReference type="KEGG" id="baph:IX46_00270"/>
<dbReference type="PANTHER" id="PTHR43031:SF7">
    <property type="entry name" value="NITRIC OXIDE REDUCTASE FLRD-NAD(+) REDUCTASE"/>
    <property type="match status" value="1"/>
</dbReference>
<feature type="transmembrane region" description="Helical" evidence="1">
    <location>
        <begin position="12"/>
        <end position="30"/>
    </location>
</feature>
<dbReference type="PATRIC" id="fig|1265350.3.peg.48"/>
<keyword evidence="1" id="KW-0812">Transmembrane</keyword>
<protein>
    <recommendedName>
        <fullName evidence="2">Rhodanese domain-containing protein</fullName>
    </recommendedName>
</protein>
<sequence>MNNILSFISNNFILTTIWLLLLNIIIFLIFKPFYLKARLINNFDAIKLINERNAKIVDTRSLELYNSGHIVNSIHIPLKNLSFKKIQELNLSTLNPIVLIIHSSQRNNKHINNFIDNGIKNVYILKNGIDSWSADNLPLIIKKPKSF</sequence>
<reference evidence="3 4" key="1">
    <citation type="journal article" date="2015" name="J Genomics">
        <title>Whole Genome Sequence of the Soybean Aphid Endosymbiont Buchnera aphidicola and Genetic Differentiation among Biotype-Specific Strains.</title>
        <authorList>
            <person name="Cassone B.J."/>
            <person name="Wenger J.A."/>
            <person name="Michel A.P."/>
        </authorList>
    </citation>
    <scope>NUCLEOTIDE SEQUENCE [LARGE SCALE GENOMIC DNA]</scope>
    <source>
        <strain evidence="3 4">BAg</strain>
    </source>
</reference>
<dbReference type="CDD" id="cd00158">
    <property type="entry name" value="RHOD"/>
    <property type="match status" value="1"/>
</dbReference>
<evidence type="ECO:0000256" key="1">
    <source>
        <dbReference type="SAM" id="Phobius"/>
    </source>
</evidence>
<dbReference type="Pfam" id="PF00581">
    <property type="entry name" value="Rhodanese"/>
    <property type="match status" value="1"/>
</dbReference>
<name>A0A0M3RS82_9GAMM</name>
<dbReference type="EMBL" id="CP009253">
    <property type="protein sequence ID" value="ALD15020.1"/>
    <property type="molecule type" value="Genomic_DNA"/>
</dbReference>
<evidence type="ECO:0000313" key="3">
    <source>
        <dbReference type="EMBL" id="ALD15020.1"/>
    </source>
</evidence>
<feature type="domain" description="Rhodanese" evidence="2">
    <location>
        <begin position="50"/>
        <end position="141"/>
    </location>
</feature>
<dbReference type="AlphaFoldDB" id="A0A0M3RS82"/>
<keyword evidence="1" id="KW-1133">Transmembrane helix</keyword>
<dbReference type="RefSeq" id="WP_053940039.1">
    <property type="nucleotide sequence ID" value="NZ_CP009253.1"/>
</dbReference>
<dbReference type="InterPro" id="IPR001763">
    <property type="entry name" value="Rhodanese-like_dom"/>
</dbReference>
<evidence type="ECO:0000313" key="4">
    <source>
        <dbReference type="Proteomes" id="UP000066321"/>
    </source>
</evidence>
<dbReference type="PROSITE" id="PS50206">
    <property type="entry name" value="RHODANESE_3"/>
    <property type="match status" value="1"/>
</dbReference>
<proteinExistence type="predicted"/>
<dbReference type="InterPro" id="IPR050229">
    <property type="entry name" value="GlpE_sulfurtransferase"/>
</dbReference>
<keyword evidence="1" id="KW-0472">Membrane</keyword>
<accession>A0A0M3RS82</accession>
<evidence type="ECO:0000259" key="2">
    <source>
        <dbReference type="PROSITE" id="PS50206"/>
    </source>
</evidence>
<dbReference type="PANTHER" id="PTHR43031">
    <property type="entry name" value="FAD-DEPENDENT OXIDOREDUCTASE"/>
    <property type="match status" value="1"/>
</dbReference>
<dbReference type="Proteomes" id="UP000066321">
    <property type="component" value="Chromosome"/>
</dbReference>
<dbReference type="OrthoDB" id="9808735at2"/>
<gene>
    <name evidence="3" type="ORF">IX46_00270</name>
</gene>
<dbReference type="SUPFAM" id="SSF52821">
    <property type="entry name" value="Rhodanese/Cell cycle control phosphatase"/>
    <property type="match status" value="1"/>
</dbReference>
<dbReference type="SMART" id="SM00450">
    <property type="entry name" value="RHOD"/>
    <property type="match status" value="1"/>
</dbReference>